<evidence type="ECO:0000313" key="1">
    <source>
        <dbReference type="EMBL" id="PLT45056.1"/>
    </source>
</evidence>
<dbReference type="EMBL" id="NFEZ01000004">
    <property type="protein sequence ID" value="PLT45056.1"/>
    <property type="molecule type" value="Genomic_DNA"/>
</dbReference>
<reference evidence="1 2" key="1">
    <citation type="submission" date="2017-05" db="EMBL/GenBank/DDBJ databases">
        <title>Functional genome analysis of Paenibacillus pasadenensis strain R16: insights on endophytic life style and antifungal activity.</title>
        <authorList>
            <person name="Passera A."/>
            <person name="Marcolungo L."/>
            <person name="Casati P."/>
            <person name="Brasca M."/>
            <person name="Quaglino F."/>
            <person name="Delledonne M."/>
        </authorList>
    </citation>
    <scope>NUCLEOTIDE SEQUENCE [LARGE SCALE GENOMIC DNA]</scope>
    <source>
        <strain evidence="1 2">R16</strain>
    </source>
</reference>
<evidence type="ECO:0000313" key="2">
    <source>
        <dbReference type="Proteomes" id="UP000234789"/>
    </source>
</evidence>
<accession>A0A2N5N3Y2</accession>
<name>A0A2N5N3Y2_9BACL</name>
<comment type="caution">
    <text evidence="1">The sequence shown here is derived from an EMBL/GenBank/DDBJ whole genome shotgun (WGS) entry which is preliminary data.</text>
</comment>
<keyword evidence="2" id="KW-1185">Reference proteome</keyword>
<dbReference type="AlphaFoldDB" id="A0A2N5N3Y2"/>
<sequence>MRSDALRRRKTGPEQHGCCGQGRYSRPCFAMNENKVLPFFLSDAVFLSASRSKI</sequence>
<protein>
    <submittedName>
        <fullName evidence="1">Uncharacterized protein</fullName>
    </submittedName>
</protein>
<organism evidence="1 2">
    <name type="scientific">Paenibacillus pasadenensis</name>
    <dbReference type="NCBI Taxonomy" id="217090"/>
    <lineage>
        <taxon>Bacteria</taxon>
        <taxon>Bacillati</taxon>
        <taxon>Bacillota</taxon>
        <taxon>Bacilli</taxon>
        <taxon>Bacillales</taxon>
        <taxon>Paenibacillaceae</taxon>
        <taxon>Paenibacillus</taxon>
    </lineage>
</organism>
<proteinExistence type="predicted"/>
<gene>
    <name evidence="1" type="ORF">B8V81_3487</name>
</gene>
<dbReference type="Proteomes" id="UP000234789">
    <property type="component" value="Unassembled WGS sequence"/>
</dbReference>